<name>A0ACC2F273_DALPE</name>
<organism evidence="1 2">
    <name type="scientific">Dallia pectoralis</name>
    <name type="common">Alaska blackfish</name>
    <dbReference type="NCBI Taxonomy" id="75939"/>
    <lineage>
        <taxon>Eukaryota</taxon>
        <taxon>Metazoa</taxon>
        <taxon>Chordata</taxon>
        <taxon>Craniata</taxon>
        <taxon>Vertebrata</taxon>
        <taxon>Euteleostomi</taxon>
        <taxon>Actinopterygii</taxon>
        <taxon>Neopterygii</taxon>
        <taxon>Teleostei</taxon>
        <taxon>Protacanthopterygii</taxon>
        <taxon>Esociformes</taxon>
        <taxon>Umbridae</taxon>
        <taxon>Dallia</taxon>
    </lineage>
</organism>
<accession>A0ACC2F273</accession>
<keyword evidence="2" id="KW-1185">Reference proteome</keyword>
<comment type="caution">
    <text evidence="1">The sequence shown here is derived from an EMBL/GenBank/DDBJ whole genome shotgun (WGS) entry which is preliminary data.</text>
</comment>
<dbReference type="EMBL" id="CM055763">
    <property type="protein sequence ID" value="KAJ7985468.1"/>
    <property type="molecule type" value="Genomic_DNA"/>
</dbReference>
<evidence type="ECO:0000313" key="1">
    <source>
        <dbReference type="EMBL" id="KAJ7985468.1"/>
    </source>
</evidence>
<protein>
    <submittedName>
        <fullName evidence="1">Uncharacterized protein</fullName>
    </submittedName>
</protein>
<gene>
    <name evidence="1" type="ORF">DPEC_G00352340</name>
</gene>
<evidence type="ECO:0000313" key="2">
    <source>
        <dbReference type="Proteomes" id="UP001157502"/>
    </source>
</evidence>
<reference evidence="1" key="1">
    <citation type="submission" date="2021-05" db="EMBL/GenBank/DDBJ databases">
        <authorList>
            <person name="Pan Q."/>
            <person name="Jouanno E."/>
            <person name="Zahm M."/>
            <person name="Klopp C."/>
            <person name="Cabau C."/>
            <person name="Louis A."/>
            <person name="Berthelot C."/>
            <person name="Parey E."/>
            <person name="Roest Crollius H."/>
            <person name="Montfort J."/>
            <person name="Robinson-Rechavi M."/>
            <person name="Bouchez O."/>
            <person name="Lampietro C."/>
            <person name="Lopez Roques C."/>
            <person name="Donnadieu C."/>
            <person name="Postlethwait J."/>
            <person name="Bobe J."/>
            <person name="Dillon D."/>
            <person name="Chandos A."/>
            <person name="von Hippel F."/>
            <person name="Guiguen Y."/>
        </authorList>
    </citation>
    <scope>NUCLEOTIDE SEQUENCE</scope>
    <source>
        <strain evidence="1">YG-Jan2019</strain>
    </source>
</reference>
<sequence>MGSAVTEWLLQNREKIEKGVDIIGQASEVLAVTVGQLHPVLEAVFRASAELLSNPEGKEAQYLTEQFSKINEKLEDIQAELNQISLELQKTSMNKQNFDREAQMISQYEKFQEFVNAKNNFKEKKKEKFLSHFENTDADMNLDSLYYAVTGENTSGDPMLETVVATEQRSRRAVEDFCASLKKLFVVGIIAAMGYASLKEGQVGDETVKKWQERMEDVENRMKAAVDDCTKNFAEQAKQDMEGQLKEKPGSVNIDFTKSLLDMLVKKYDWVSWSLRVFSDTERNFIFNCLAGKNYHGSAGNPDLQNHFDVITNNNIKVVISFCVEPKPIDKELIQKQTERQKLKGNMVDVAQSLREGLPNYLVHAISRYKEVENRILPETTSVKLQQKDKIFHCHLLSTDL</sequence>
<proteinExistence type="predicted"/>
<dbReference type="Proteomes" id="UP001157502">
    <property type="component" value="Chromosome 36"/>
</dbReference>